<dbReference type="InterPro" id="IPR017853">
    <property type="entry name" value="GH"/>
</dbReference>
<dbReference type="EMBL" id="MCBQ01006049">
    <property type="protein sequence ID" value="RKF78878.1"/>
    <property type="molecule type" value="Genomic_DNA"/>
</dbReference>
<evidence type="ECO:0000256" key="3">
    <source>
        <dbReference type="ARBA" id="ARBA00023180"/>
    </source>
</evidence>
<keyword evidence="3" id="KW-0325">Glycoprotein</keyword>
<dbReference type="GO" id="GO:0005975">
    <property type="term" value="P:carbohydrate metabolic process"/>
    <property type="evidence" value="ECO:0007669"/>
    <property type="project" value="InterPro"/>
</dbReference>
<organism evidence="6 7">
    <name type="scientific">Golovinomyces cichoracearum</name>
    <dbReference type="NCBI Taxonomy" id="62708"/>
    <lineage>
        <taxon>Eukaryota</taxon>
        <taxon>Fungi</taxon>
        <taxon>Dikarya</taxon>
        <taxon>Ascomycota</taxon>
        <taxon>Pezizomycotina</taxon>
        <taxon>Leotiomycetes</taxon>
        <taxon>Erysiphales</taxon>
        <taxon>Erysiphaceae</taxon>
        <taxon>Golovinomyces</taxon>
    </lineage>
</organism>
<comment type="similarity">
    <text evidence="1">Belongs to the glycosyl hydrolase 3 family.</text>
</comment>
<dbReference type="Gene3D" id="3.20.20.300">
    <property type="entry name" value="Glycoside hydrolase, family 3, N-terminal domain"/>
    <property type="match status" value="1"/>
</dbReference>
<dbReference type="SUPFAM" id="SSF51445">
    <property type="entry name" value="(Trans)glycosidases"/>
    <property type="match status" value="1"/>
</dbReference>
<proteinExistence type="inferred from homology"/>
<dbReference type="InterPro" id="IPR036962">
    <property type="entry name" value="Glyco_hydro_3_N_sf"/>
</dbReference>
<evidence type="ECO:0000256" key="4">
    <source>
        <dbReference type="ARBA" id="ARBA00023295"/>
    </source>
</evidence>
<dbReference type="InterPro" id="IPR001764">
    <property type="entry name" value="Glyco_hydro_3_N"/>
</dbReference>
<dbReference type="STRING" id="62708.A0A420IWH9"/>
<dbReference type="FunFam" id="3.40.50.1700:FF:000013">
    <property type="entry name" value="Glycoside hydrolase family 3 protein"/>
    <property type="match status" value="1"/>
</dbReference>
<dbReference type="GO" id="GO:0009254">
    <property type="term" value="P:peptidoglycan turnover"/>
    <property type="evidence" value="ECO:0007669"/>
    <property type="project" value="TreeGrafter"/>
</dbReference>
<gene>
    <name evidence="6" type="ORF">GcM3_060029</name>
</gene>
<dbReference type="Proteomes" id="UP000283383">
    <property type="component" value="Unassembled WGS sequence"/>
</dbReference>
<name>A0A420IWH9_9PEZI</name>
<dbReference type="PANTHER" id="PTHR30480">
    <property type="entry name" value="BETA-HEXOSAMINIDASE-RELATED"/>
    <property type="match status" value="1"/>
</dbReference>
<dbReference type="PANTHER" id="PTHR30480:SF8">
    <property type="entry name" value="PUTATIVE (AFU_ORTHOLOGUE AFUA_8G04060)-RELATED"/>
    <property type="match status" value="1"/>
</dbReference>
<dbReference type="InterPro" id="IPR050226">
    <property type="entry name" value="NagZ_Beta-hexosaminidase"/>
</dbReference>
<evidence type="ECO:0000313" key="6">
    <source>
        <dbReference type="EMBL" id="RKF78878.1"/>
    </source>
</evidence>
<dbReference type="Pfam" id="PF00933">
    <property type="entry name" value="Glyco_hydro_3"/>
    <property type="match status" value="1"/>
</dbReference>
<evidence type="ECO:0000256" key="2">
    <source>
        <dbReference type="ARBA" id="ARBA00022801"/>
    </source>
</evidence>
<keyword evidence="4" id="KW-0326">Glycosidase</keyword>
<accession>A0A420IWH9</accession>
<evidence type="ECO:0000313" key="7">
    <source>
        <dbReference type="Proteomes" id="UP000283383"/>
    </source>
</evidence>
<evidence type="ECO:0000256" key="1">
    <source>
        <dbReference type="ARBA" id="ARBA00005336"/>
    </source>
</evidence>
<protein>
    <submittedName>
        <fullName evidence="6">Beta-hexosaminidase</fullName>
    </submittedName>
</protein>
<dbReference type="AlphaFoldDB" id="A0A420IWH9"/>
<keyword evidence="2" id="KW-0378">Hydrolase</keyword>
<dbReference type="GO" id="GO:0004553">
    <property type="term" value="F:hydrolase activity, hydrolyzing O-glycosyl compounds"/>
    <property type="evidence" value="ECO:0007669"/>
    <property type="project" value="InterPro"/>
</dbReference>
<evidence type="ECO:0000259" key="5">
    <source>
        <dbReference type="Pfam" id="PF00933"/>
    </source>
</evidence>
<feature type="domain" description="Glycoside hydrolase family 3 N-terminal" evidence="5">
    <location>
        <begin position="78"/>
        <end position="365"/>
    </location>
</feature>
<keyword evidence="7" id="KW-1185">Reference proteome</keyword>
<dbReference type="Gene3D" id="3.40.50.1700">
    <property type="entry name" value="Glycoside hydrolase family 3 C-terminal domain"/>
    <property type="match status" value="1"/>
</dbReference>
<sequence length="961" mass="105299">METSSYNLELDPIWNDLVWLVDTLANFHNIRRWASYSLWVRILASIISRSASLSSKLFFCWEGTEVTPQIKTLIEDHHLAAVQQAAKLVQQLQIIAHESGHPVPLLIGLDQENGGVNSLFDEDFICQFPSAMGIAATNSLEIAYDVAKATAQELSAVGVNLIMGPVLDVLTNAHCQPLGVRAAGDDPQEVSQYCIAAINGYKDAGIATCGKHFPSYGNLDFLGSSLEMPIIRETVEELSLGALVPFRNSIREGVDAMMVGGCAMVNDTMNIMHACLSDQVVEGLLRNDLGFAGVTISECLEMDSLSHDIGVRGGAVMAVGAGCDLVLFCRSFLAQQEAISGLKLGIENGMITRERITSSLKRILHLKSKCTNWDKALNPPGISLLSKIHPSHLDLSRRAYDRSITVVRDRDHHLPLLETLKSEDELLLLTPLVNPLPASASTKVLSEEVSFIPTDHSNNFHRSSIKTGEGVFRELGRSLARLRQGKLLHTSYTANGVRPLHESLINRAAAIIIVTADANRNLYQNGFTKHVGMMCSLLNTSGRKKSPIVVSVSSPYDFALDSNIGTYICTYDFTEIAMSALVRALFGEFTPQGTLPGSLRKRHRFSKSLHTWLVELWDKERDLHQLEILVELNQKSRSSPPNFTYSGVTASSFIPLPLLNVSEKVEACQYVVRNSSTQELFGFCSTQFYRATGLGVVSSLFISSSKRNLSIGHSLHQRALKDLLNKPGIKRLQLGSSIPSIFLGIPMSDLTEGGRLKSWFNKNGWENSSRKLLYTLKLPSLIRWSAPEELIKTTQKSSFSFGIIYGLDNASSVLEHVLKFAGPETIIVYHFALQDGNGIGIAKSPIDGSLFGTVIISRLNSQLSTVFPALKTCEFTNQTGQADNKVGGILAPVVTNCPQSATVLQGLVHLAICQSKTEGHDSCVLSCVKNEERDAMIDMGFDILEAFEEFSCAADQIRLSN</sequence>
<dbReference type="InterPro" id="IPR036881">
    <property type="entry name" value="Glyco_hydro_3_C_sf"/>
</dbReference>
<reference evidence="6 7" key="1">
    <citation type="journal article" date="2018" name="BMC Genomics">
        <title>Comparative genome analyses reveal sequence features reflecting distinct modes of host-adaptation between dicot and monocot powdery mildew.</title>
        <authorList>
            <person name="Wu Y."/>
            <person name="Ma X."/>
            <person name="Pan Z."/>
            <person name="Kale S.D."/>
            <person name="Song Y."/>
            <person name="King H."/>
            <person name="Zhang Q."/>
            <person name="Presley C."/>
            <person name="Deng X."/>
            <person name="Wei C.I."/>
            <person name="Xiao S."/>
        </authorList>
    </citation>
    <scope>NUCLEOTIDE SEQUENCE [LARGE SCALE GENOMIC DNA]</scope>
    <source>
        <strain evidence="6">UMSG3</strain>
    </source>
</reference>
<comment type="caution">
    <text evidence="6">The sequence shown here is derived from an EMBL/GenBank/DDBJ whole genome shotgun (WGS) entry which is preliminary data.</text>
</comment>